<dbReference type="InterPro" id="IPR000209">
    <property type="entry name" value="Peptidase_S8/S53_dom"/>
</dbReference>
<evidence type="ECO:0000256" key="8">
    <source>
        <dbReference type="SAM" id="SignalP"/>
    </source>
</evidence>
<organism evidence="10 11">
    <name type="scientific">Actinomadura viridis</name>
    <dbReference type="NCBI Taxonomy" id="58110"/>
    <lineage>
        <taxon>Bacteria</taxon>
        <taxon>Bacillati</taxon>
        <taxon>Actinomycetota</taxon>
        <taxon>Actinomycetes</taxon>
        <taxon>Streptosporangiales</taxon>
        <taxon>Thermomonosporaceae</taxon>
        <taxon>Actinomadura</taxon>
    </lineage>
</organism>
<dbReference type="InterPro" id="IPR036852">
    <property type="entry name" value="Peptidase_S8/S53_dom_sf"/>
</dbReference>
<dbReference type="GO" id="GO:0004252">
    <property type="term" value="F:serine-type endopeptidase activity"/>
    <property type="evidence" value="ECO:0007669"/>
    <property type="project" value="InterPro"/>
</dbReference>
<keyword evidence="4" id="KW-0720">Serine protease</keyword>
<feature type="transmembrane region" description="Helical" evidence="7">
    <location>
        <begin position="357"/>
        <end position="381"/>
    </location>
</feature>
<keyword evidence="7" id="KW-1133">Transmembrane helix</keyword>
<evidence type="ECO:0000313" key="10">
    <source>
        <dbReference type="EMBL" id="MBG6087402.1"/>
    </source>
</evidence>
<evidence type="ECO:0000256" key="2">
    <source>
        <dbReference type="ARBA" id="ARBA00022670"/>
    </source>
</evidence>
<evidence type="ECO:0000256" key="5">
    <source>
        <dbReference type="PROSITE-ProRule" id="PRU01240"/>
    </source>
</evidence>
<reference evidence="10" key="1">
    <citation type="submission" date="2020-11" db="EMBL/GenBank/DDBJ databases">
        <title>Sequencing the genomes of 1000 actinobacteria strains.</title>
        <authorList>
            <person name="Klenk H.-P."/>
        </authorList>
    </citation>
    <scope>NUCLEOTIDE SEQUENCE</scope>
    <source>
        <strain evidence="10">DSM 43175</strain>
    </source>
</reference>
<evidence type="ECO:0000256" key="3">
    <source>
        <dbReference type="ARBA" id="ARBA00022801"/>
    </source>
</evidence>
<dbReference type="Pfam" id="PF00082">
    <property type="entry name" value="Peptidase_S8"/>
    <property type="match status" value="1"/>
</dbReference>
<keyword evidence="7" id="KW-0812">Transmembrane</keyword>
<keyword evidence="7" id="KW-0472">Membrane</keyword>
<name>A0A931DFL5_9ACTN</name>
<sequence>MLIRRIAVPVAGALLLGLAPPLAQGAEAREATWHSRLIADFREAHRTTRGRGVKIALLSDGAAPGVRTLGGALEKGKDLVGTPRPKHVAGTLIASAIVGSGPTADAPLGVRGLASGATLIPVRVYVNRKEPGFARWWDRTDLGEIIAKGIRHAADQGARVIAVEPYDYDSGYRSQIQAAVAHAQRRGALVVALAGKRDEDAGALPAAVPGVLGVGTVTAKGRRDRKETDASNSVLLAAPGTKTISTGPKNVTYEFWGGAVALTWATAAAALVRSEYPGLTPGQVVEALTSSARHPKGKGRYDTDLGHGYVNPAGALKAAREISERPAPAPVPDAVRAKALFGAERPDTIRAVPYDPAILGGFGALALAGLAAVLCAGWLALRRLRAGRPMAPAGMPAAAPAPTSAGMPAPVAAPAPERPESAGESGS</sequence>
<evidence type="ECO:0000256" key="7">
    <source>
        <dbReference type="SAM" id="Phobius"/>
    </source>
</evidence>
<keyword evidence="2" id="KW-0645">Protease</keyword>
<dbReference type="RefSeq" id="WP_197010269.1">
    <property type="nucleotide sequence ID" value="NZ_BAABES010000006.1"/>
</dbReference>
<feature type="signal peptide" evidence="8">
    <location>
        <begin position="1"/>
        <end position="25"/>
    </location>
</feature>
<dbReference type="EMBL" id="JADOUA010000001">
    <property type="protein sequence ID" value="MBG6087402.1"/>
    <property type="molecule type" value="Genomic_DNA"/>
</dbReference>
<dbReference type="Gene3D" id="3.40.50.200">
    <property type="entry name" value="Peptidase S8/S53 domain"/>
    <property type="match status" value="1"/>
</dbReference>
<dbReference type="AlphaFoldDB" id="A0A931DFL5"/>
<feature type="compositionally biased region" description="Low complexity" evidence="6">
    <location>
        <begin position="392"/>
        <end position="415"/>
    </location>
</feature>
<keyword evidence="11" id="KW-1185">Reference proteome</keyword>
<dbReference type="InterPro" id="IPR050131">
    <property type="entry name" value="Peptidase_S8_subtilisin-like"/>
</dbReference>
<comment type="caution">
    <text evidence="5">Lacks conserved residue(s) required for the propagation of feature annotation.</text>
</comment>
<evidence type="ECO:0000256" key="1">
    <source>
        <dbReference type="ARBA" id="ARBA00011073"/>
    </source>
</evidence>
<feature type="region of interest" description="Disordered" evidence="6">
    <location>
        <begin position="392"/>
        <end position="427"/>
    </location>
</feature>
<accession>A0A931DFL5</accession>
<comment type="caution">
    <text evidence="10">The sequence shown here is derived from an EMBL/GenBank/DDBJ whole genome shotgun (WGS) entry which is preliminary data.</text>
</comment>
<dbReference type="SUPFAM" id="SSF52743">
    <property type="entry name" value="Subtilisin-like"/>
    <property type="match status" value="1"/>
</dbReference>
<dbReference type="PANTHER" id="PTHR43806">
    <property type="entry name" value="PEPTIDASE S8"/>
    <property type="match status" value="1"/>
</dbReference>
<feature type="domain" description="Peptidase S8/S53" evidence="9">
    <location>
        <begin position="90"/>
        <end position="308"/>
    </location>
</feature>
<comment type="similarity">
    <text evidence="1 5">Belongs to the peptidase S8 family.</text>
</comment>
<evidence type="ECO:0000256" key="4">
    <source>
        <dbReference type="ARBA" id="ARBA00022825"/>
    </source>
</evidence>
<proteinExistence type="inferred from homology"/>
<dbReference type="PANTHER" id="PTHR43806:SF11">
    <property type="entry name" value="CEREVISIN-RELATED"/>
    <property type="match status" value="1"/>
</dbReference>
<protein>
    <recommendedName>
        <fullName evidence="9">Peptidase S8/S53 domain-containing protein</fullName>
    </recommendedName>
</protein>
<evidence type="ECO:0000256" key="6">
    <source>
        <dbReference type="SAM" id="MobiDB-lite"/>
    </source>
</evidence>
<evidence type="ECO:0000259" key="9">
    <source>
        <dbReference type="Pfam" id="PF00082"/>
    </source>
</evidence>
<gene>
    <name evidence="10" type="ORF">IW256_001515</name>
</gene>
<dbReference type="Proteomes" id="UP000614047">
    <property type="component" value="Unassembled WGS sequence"/>
</dbReference>
<dbReference type="GO" id="GO:0006508">
    <property type="term" value="P:proteolysis"/>
    <property type="evidence" value="ECO:0007669"/>
    <property type="project" value="UniProtKB-KW"/>
</dbReference>
<feature type="chain" id="PRO_5037457498" description="Peptidase S8/S53 domain-containing protein" evidence="8">
    <location>
        <begin position="26"/>
        <end position="427"/>
    </location>
</feature>
<keyword evidence="3" id="KW-0378">Hydrolase</keyword>
<dbReference type="PROSITE" id="PS51892">
    <property type="entry name" value="SUBTILASE"/>
    <property type="match status" value="1"/>
</dbReference>
<keyword evidence="8" id="KW-0732">Signal</keyword>
<evidence type="ECO:0000313" key="11">
    <source>
        <dbReference type="Proteomes" id="UP000614047"/>
    </source>
</evidence>